<proteinExistence type="predicted"/>
<dbReference type="AlphaFoldDB" id="A0AA38FIH6"/>
<evidence type="ECO:0000313" key="1">
    <source>
        <dbReference type="EMBL" id="KAH9303715.1"/>
    </source>
</evidence>
<keyword evidence="2" id="KW-1185">Reference proteome</keyword>
<comment type="caution">
    <text evidence="1">The sequence shown here is derived from an EMBL/GenBank/DDBJ whole genome shotgun (WGS) entry which is preliminary data.</text>
</comment>
<organism evidence="1 2">
    <name type="scientific">Taxus chinensis</name>
    <name type="common">Chinese yew</name>
    <name type="synonym">Taxus wallichiana var. chinensis</name>
    <dbReference type="NCBI Taxonomy" id="29808"/>
    <lineage>
        <taxon>Eukaryota</taxon>
        <taxon>Viridiplantae</taxon>
        <taxon>Streptophyta</taxon>
        <taxon>Embryophyta</taxon>
        <taxon>Tracheophyta</taxon>
        <taxon>Spermatophyta</taxon>
        <taxon>Pinopsida</taxon>
        <taxon>Pinidae</taxon>
        <taxon>Conifers II</taxon>
        <taxon>Cupressales</taxon>
        <taxon>Taxaceae</taxon>
        <taxon>Taxus</taxon>
    </lineage>
</organism>
<protein>
    <submittedName>
        <fullName evidence="1">Uncharacterized protein</fullName>
    </submittedName>
</protein>
<name>A0AA38FIH6_TAXCH</name>
<sequence>LPVVPKEMTMGMESTGMEVRMKEGFTGDFMVMVTMEEEVSSHMGCVLIVEPQTIISMNV</sequence>
<dbReference type="EMBL" id="JAHRHJ020000008">
    <property type="protein sequence ID" value="KAH9303715.1"/>
    <property type="molecule type" value="Genomic_DNA"/>
</dbReference>
<dbReference type="Proteomes" id="UP000824469">
    <property type="component" value="Unassembled WGS sequence"/>
</dbReference>
<evidence type="ECO:0000313" key="2">
    <source>
        <dbReference type="Proteomes" id="UP000824469"/>
    </source>
</evidence>
<reference evidence="1 2" key="1">
    <citation type="journal article" date="2021" name="Nat. Plants">
        <title>The Taxus genome provides insights into paclitaxel biosynthesis.</title>
        <authorList>
            <person name="Xiong X."/>
            <person name="Gou J."/>
            <person name="Liao Q."/>
            <person name="Li Y."/>
            <person name="Zhou Q."/>
            <person name="Bi G."/>
            <person name="Li C."/>
            <person name="Du R."/>
            <person name="Wang X."/>
            <person name="Sun T."/>
            <person name="Guo L."/>
            <person name="Liang H."/>
            <person name="Lu P."/>
            <person name="Wu Y."/>
            <person name="Zhang Z."/>
            <person name="Ro D.K."/>
            <person name="Shang Y."/>
            <person name="Huang S."/>
            <person name="Yan J."/>
        </authorList>
    </citation>
    <scope>NUCLEOTIDE SEQUENCE [LARGE SCALE GENOMIC DNA]</scope>
    <source>
        <strain evidence="1">Ta-2019</strain>
    </source>
</reference>
<accession>A0AA38FIH6</accession>
<feature type="non-terminal residue" evidence="1">
    <location>
        <position position="1"/>
    </location>
</feature>
<gene>
    <name evidence="1" type="ORF">KI387_008119</name>
</gene>